<accession>A0ABQ6ND76</accession>
<dbReference type="Pfam" id="PF00106">
    <property type="entry name" value="adh_short"/>
    <property type="match status" value="1"/>
</dbReference>
<sequence length="318" mass="34601">MQQPIPSGYSARTTANHIVQNIDLKGKIIIITGGSAGLGLESAKALASAGAKVIVPARNVSKASQALAGIPNVELYPEEMDLSKSETIEAFGRWFQSRHDKLDILINSAGVMAIPLARDDRGNEMQISANYLGHYHLIHKLLPQLKKANGARVVTLSSRAHWYSAFHFEDPNFVHSPYDKWLAYGQAKTSAALLSVAVDELFKPDNIRAFTVHPGSIVTGLSHALSEDELAAFGAIKANGERGYEQYDNERKTISEGAATIVWCAVSPQLNGYGGVYCENCDIAPLHTDDSMTVGVKGWAVDKAAARRLWEETPRLFN</sequence>
<protein>
    <submittedName>
        <fullName evidence="3">Oxidoreductase</fullName>
    </submittedName>
</protein>
<dbReference type="RefSeq" id="WP_317978410.1">
    <property type="nucleotide sequence ID" value="NZ_BTCL01000001.1"/>
</dbReference>
<dbReference type="Proteomes" id="UP001285921">
    <property type="component" value="Unassembled WGS sequence"/>
</dbReference>
<evidence type="ECO:0000313" key="3">
    <source>
        <dbReference type="EMBL" id="GMK42898.1"/>
    </source>
</evidence>
<dbReference type="InterPro" id="IPR002347">
    <property type="entry name" value="SDR_fam"/>
</dbReference>
<name>A0ABQ6ND76_9BACL</name>
<evidence type="ECO:0000256" key="1">
    <source>
        <dbReference type="ARBA" id="ARBA00006484"/>
    </source>
</evidence>
<comment type="similarity">
    <text evidence="1">Belongs to the short-chain dehydrogenases/reductases (SDR) family.</text>
</comment>
<proteinExistence type="inferred from homology"/>
<dbReference type="EMBL" id="BTCL01000001">
    <property type="protein sequence ID" value="GMK42898.1"/>
    <property type="molecule type" value="Genomic_DNA"/>
</dbReference>
<dbReference type="InterPro" id="IPR036291">
    <property type="entry name" value="NAD(P)-bd_dom_sf"/>
</dbReference>
<keyword evidence="2" id="KW-0560">Oxidoreductase</keyword>
<gene>
    <name evidence="3" type="ORF">PghCCS26_00250</name>
</gene>
<organism evidence="3 4">
    <name type="scientific">Paenibacillus glycanilyticus</name>
    <dbReference type="NCBI Taxonomy" id="126569"/>
    <lineage>
        <taxon>Bacteria</taxon>
        <taxon>Bacillati</taxon>
        <taxon>Bacillota</taxon>
        <taxon>Bacilli</taxon>
        <taxon>Bacillales</taxon>
        <taxon>Paenibacillaceae</taxon>
        <taxon>Paenibacillus</taxon>
    </lineage>
</organism>
<evidence type="ECO:0000256" key="2">
    <source>
        <dbReference type="ARBA" id="ARBA00023002"/>
    </source>
</evidence>
<keyword evidence="4" id="KW-1185">Reference proteome</keyword>
<dbReference type="PANTHER" id="PTHR24320:SF283">
    <property type="entry name" value="RETINOL DEHYDROGENASE 11"/>
    <property type="match status" value="1"/>
</dbReference>
<reference evidence="3 4" key="1">
    <citation type="submission" date="2023-05" db="EMBL/GenBank/DDBJ databases">
        <title>Draft genome of Paenibacillus sp. CCS26.</title>
        <authorList>
            <person name="Akita H."/>
            <person name="Shinto Y."/>
            <person name="Kimura Z."/>
        </authorList>
    </citation>
    <scope>NUCLEOTIDE SEQUENCE [LARGE SCALE GENOMIC DNA]</scope>
    <source>
        <strain evidence="3 4">CCS26</strain>
    </source>
</reference>
<dbReference type="PRINTS" id="PR00081">
    <property type="entry name" value="GDHRDH"/>
</dbReference>
<dbReference type="Gene3D" id="3.40.50.720">
    <property type="entry name" value="NAD(P)-binding Rossmann-like Domain"/>
    <property type="match status" value="1"/>
</dbReference>
<dbReference type="SUPFAM" id="SSF51735">
    <property type="entry name" value="NAD(P)-binding Rossmann-fold domains"/>
    <property type="match status" value="1"/>
</dbReference>
<evidence type="ECO:0000313" key="4">
    <source>
        <dbReference type="Proteomes" id="UP001285921"/>
    </source>
</evidence>
<comment type="caution">
    <text evidence="3">The sequence shown here is derived from an EMBL/GenBank/DDBJ whole genome shotgun (WGS) entry which is preliminary data.</text>
</comment>
<dbReference type="PANTHER" id="PTHR24320">
    <property type="entry name" value="RETINOL DEHYDROGENASE"/>
    <property type="match status" value="1"/>
</dbReference>